<feature type="domain" description="HTH luxR-type" evidence="1">
    <location>
        <begin position="282"/>
        <end position="343"/>
    </location>
</feature>
<dbReference type="CDD" id="cd06170">
    <property type="entry name" value="LuxR_C_like"/>
    <property type="match status" value="1"/>
</dbReference>
<dbReference type="SUPFAM" id="SSF46894">
    <property type="entry name" value="C-terminal effector domain of the bipartite response regulators"/>
    <property type="match status" value="1"/>
</dbReference>
<dbReference type="Proteomes" id="UP001183420">
    <property type="component" value="Unassembled WGS sequence"/>
</dbReference>
<dbReference type="InterPro" id="IPR036388">
    <property type="entry name" value="WH-like_DNA-bd_sf"/>
</dbReference>
<keyword evidence="3" id="KW-1185">Reference proteome</keyword>
<dbReference type="PANTHER" id="PTHR34293:SF1">
    <property type="entry name" value="HTH-TYPE TRANSCRIPTIONAL REGULATOR TRMBL2"/>
    <property type="match status" value="1"/>
</dbReference>
<dbReference type="PROSITE" id="PS50043">
    <property type="entry name" value="HTH_LUXR_2"/>
    <property type="match status" value="1"/>
</dbReference>
<dbReference type="Gene3D" id="1.10.10.10">
    <property type="entry name" value="Winged helix-like DNA-binding domain superfamily/Winged helix DNA-binding domain"/>
    <property type="match status" value="1"/>
</dbReference>
<sequence>MSTTQAGDAVGDGEAGAVLGDDEEIDAATVRVYQLRVTHPTDLVSQLAARAGLDREQVSQAEKKLSQLGLLQRSPSGGWVAISPESAAEALLAPLERDILQQRIAMAATREQLHALSGDYLEARSMRSAKSSIEVVEGIENVRAVIDDLGRTCTTSLDSMQPGGGVTDAAVRAAAPLDMELLSRGITMRSLFQHSARRHRNTVQYVERLTTAGGSVRSTGTLPSRMLIYDRDCVVLPLDPLDTAAGAAIVRDPSVLSFLCQVFEQCWEDGRDFVEPDVAAPDTEPVGVEREVLLLMATGRTNDDIALRLGVSQRSVSRTVAQLMARLGATNRFQAGVRAAELGWLTVQDPAEA</sequence>
<dbReference type="EMBL" id="JAVREM010000059">
    <property type="protein sequence ID" value="MDT0322306.1"/>
    <property type="molecule type" value="Genomic_DNA"/>
</dbReference>
<dbReference type="InterPro" id="IPR000792">
    <property type="entry name" value="Tscrpt_reg_LuxR_C"/>
</dbReference>
<dbReference type="PANTHER" id="PTHR34293">
    <property type="entry name" value="HTH-TYPE TRANSCRIPTIONAL REGULATOR TRMBL2"/>
    <property type="match status" value="1"/>
</dbReference>
<dbReference type="InterPro" id="IPR051797">
    <property type="entry name" value="TrmB-like"/>
</dbReference>
<dbReference type="Pfam" id="PF00196">
    <property type="entry name" value="GerE"/>
    <property type="match status" value="1"/>
</dbReference>
<comment type="caution">
    <text evidence="2">The sequence shown here is derived from an EMBL/GenBank/DDBJ whole genome shotgun (WGS) entry which is preliminary data.</text>
</comment>
<reference evidence="3" key="1">
    <citation type="submission" date="2023-07" db="EMBL/GenBank/DDBJ databases">
        <title>30 novel species of actinomycetes from the DSMZ collection.</title>
        <authorList>
            <person name="Nouioui I."/>
        </authorList>
    </citation>
    <scope>NUCLEOTIDE SEQUENCE [LARGE SCALE GENOMIC DNA]</scope>
    <source>
        <strain evidence="3">DSM 44918</strain>
    </source>
</reference>
<evidence type="ECO:0000313" key="2">
    <source>
        <dbReference type="EMBL" id="MDT0322306.1"/>
    </source>
</evidence>
<dbReference type="SMART" id="SM00421">
    <property type="entry name" value="HTH_LUXR"/>
    <property type="match status" value="1"/>
</dbReference>
<name>A0ABU2LXL2_9ACTN</name>
<dbReference type="RefSeq" id="WP_311602840.1">
    <property type="nucleotide sequence ID" value="NZ_JAVREM010000059.1"/>
</dbReference>
<accession>A0ABU2LXL2</accession>
<evidence type="ECO:0000313" key="3">
    <source>
        <dbReference type="Proteomes" id="UP001183420"/>
    </source>
</evidence>
<dbReference type="InterPro" id="IPR016032">
    <property type="entry name" value="Sig_transdc_resp-reg_C-effctor"/>
</dbReference>
<protein>
    <submittedName>
        <fullName evidence="2">Helix-turn-helix transcriptional regulator</fullName>
    </submittedName>
</protein>
<evidence type="ECO:0000259" key="1">
    <source>
        <dbReference type="PROSITE" id="PS50043"/>
    </source>
</evidence>
<gene>
    <name evidence="2" type="ORF">RNC47_28685</name>
</gene>
<proteinExistence type="predicted"/>
<organism evidence="2 3">
    <name type="scientific">Streptomyces millisiae</name>
    <dbReference type="NCBI Taxonomy" id="3075542"/>
    <lineage>
        <taxon>Bacteria</taxon>
        <taxon>Bacillati</taxon>
        <taxon>Actinomycetota</taxon>
        <taxon>Actinomycetes</taxon>
        <taxon>Kitasatosporales</taxon>
        <taxon>Streptomycetaceae</taxon>
        <taxon>Streptomyces</taxon>
    </lineage>
</organism>